<evidence type="ECO:0000313" key="3">
    <source>
        <dbReference type="Proteomes" id="UP000248889"/>
    </source>
</evidence>
<gene>
    <name evidence="2" type="ORF">DN069_31790</name>
</gene>
<evidence type="ECO:0000313" key="2">
    <source>
        <dbReference type="EMBL" id="RAG81631.1"/>
    </source>
</evidence>
<dbReference type="Proteomes" id="UP000248889">
    <property type="component" value="Unassembled WGS sequence"/>
</dbReference>
<dbReference type="OrthoDB" id="7838374at2"/>
<proteinExistence type="predicted"/>
<reference evidence="2 3" key="1">
    <citation type="submission" date="2018-06" db="EMBL/GenBank/DDBJ databases">
        <title>Streptacidiphilus pinicola sp. nov., isolated from pine grove soil.</title>
        <authorList>
            <person name="Roh S.G."/>
            <person name="Park S."/>
            <person name="Kim M.-K."/>
            <person name="Yun B.-R."/>
            <person name="Park J."/>
            <person name="Kim M.J."/>
            <person name="Kim Y.S."/>
            <person name="Kim S.B."/>
        </authorList>
    </citation>
    <scope>NUCLEOTIDE SEQUENCE [LARGE SCALE GENOMIC DNA]</scope>
    <source>
        <strain evidence="2 3">MMS16-CNU450</strain>
    </source>
</reference>
<comment type="caution">
    <text evidence="2">The sequence shown here is derived from an EMBL/GenBank/DDBJ whole genome shotgun (WGS) entry which is preliminary data.</text>
</comment>
<protein>
    <submittedName>
        <fullName evidence="2">Gamma-butyrolactone biosynthesis protein</fullName>
    </submittedName>
</protein>
<feature type="domain" description="A-factor biosynthesis hotdog" evidence="1">
    <location>
        <begin position="34"/>
        <end position="166"/>
    </location>
</feature>
<evidence type="ECO:0000259" key="1">
    <source>
        <dbReference type="Pfam" id="PF03756"/>
    </source>
</evidence>
<feature type="domain" description="A-factor biosynthesis hotdog" evidence="1">
    <location>
        <begin position="206"/>
        <end position="340"/>
    </location>
</feature>
<sequence length="355" mass="39313">MTDREMTDEEEKKGCPPLAANLEFMSTVNRSVLHRWALAEVFLTDARQVSEDEYVAAAQLPPSHAYYTEHTSRLGAPDPMLLLECCRQAETYGGHEFAGVSNSSKFLLRSWSMALPGLLTIPVEETPGEMRITVRTSNRRGAPGDVRGLTFGVDMKLAKRCLGFVSMDVGYIPAEVYETVRLQGRSKPLIPFRDIPRETAYVPPHLVGRNSPSNVVLSTAAMGTDSGYATVRIPLDNRSMFDHGQDHVPGMVLMEAARQISLLGLSDLWGASVNRSTVAGFEFSFMRYAELDLPTTVHIRKTEPYAHDDNLSLMLPDLRTFWIDFEQQGDVIASGRMHTTTSASVNPLPEGEECA</sequence>
<dbReference type="EMBL" id="QKYN01000149">
    <property type="protein sequence ID" value="RAG81631.1"/>
    <property type="molecule type" value="Genomic_DNA"/>
</dbReference>
<keyword evidence="3" id="KW-1185">Reference proteome</keyword>
<dbReference type="Pfam" id="PF03756">
    <property type="entry name" value="AfsA"/>
    <property type="match status" value="2"/>
</dbReference>
<name>A0A2X0IDX8_9ACTN</name>
<dbReference type="RefSeq" id="WP_111506705.1">
    <property type="nucleotide sequence ID" value="NZ_QKYN01000149.1"/>
</dbReference>
<dbReference type="InterPro" id="IPR005509">
    <property type="entry name" value="AfsA_hotdog_dom"/>
</dbReference>
<dbReference type="AlphaFoldDB" id="A0A2X0IDX8"/>
<accession>A0A2X0IDX8</accession>
<organism evidence="2 3">
    <name type="scientific">Streptacidiphilus pinicola</name>
    <dbReference type="NCBI Taxonomy" id="2219663"/>
    <lineage>
        <taxon>Bacteria</taxon>
        <taxon>Bacillati</taxon>
        <taxon>Actinomycetota</taxon>
        <taxon>Actinomycetes</taxon>
        <taxon>Kitasatosporales</taxon>
        <taxon>Streptomycetaceae</taxon>
        <taxon>Streptacidiphilus</taxon>
    </lineage>
</organism>